<dbReference type="Pfam" id="PF01522">
    <property type="entry name" value="Polysacc_deac_1"/>
    <property type="match status" value="1"/>
</dbReference>
<proteinExistence type="predicted"/>
<dbReference type="AlphaFoldDB" id="A0A937FZF5"/>
<dbReference type="InterPro" id="IPR011330">
    <property type="entry name" value="Glyco_hydro/deAcase_b/a-brl"/>
</dbReference>
<dbReference type="Proteomes" id="UP000614216">
    <property type="component" value="Unassembled WGS sequence"/>
</dbReference>
<accession>A0A937FZF5</accession>
<dbReference type="SUPFAM" id="SSF88713">
    <property type="entry name" value="Glycoside hydrolase/deacetylase"/>
    <property type="match status" value="1"/>
</dbReference>
<dbReference type="EMBL" id="JAEUGD010000066">
    <property type="protein sequence ID" value="MBL6449004.1"/>
    <property type="molecule type" value="Genomic_DNA"/>
</dbReference>
<comment type="subcellular location">
    <subcellularLocation>
        <location evidence="1">Secreted</location>
    </subcellularLocation>
</comment>
<dbReference type="CDD" id="cd10973">
    <property type="entry name" value="CE4_DAC_u4_5s"/>
    <property type="match status" value="1"/>
</dbReference>
<organism evidence="4 5">
    <name type="scientific">Fulvivirga marina</name>
    <dbReference type="NCBI Taxonomy" id="2494733"/>
    <lineage>
        <taxon>Bacteria</taxon>
        <taxon>Pseudomonadati</taxon>
        <taxon>Bacteroidota</taxon>
        <taxon>Cytophagia</taxon>
        <taxon>Cytophagales</taxon>
        <taxon>Fulvivirgaceae</taxon>
        <taxon>Fulvivirga</taxon>
    </lineage>
</organism>
<gene>
    <name evidence="4" type="ORF">JMN32_22020</name>
</gene>
<dbReference type="PROSITE" id="PS51257">
    <property type="entry name" value="PROKAR_LIPOPROTEIN"/>
    <property type="match status" value="1"/>
</dbReference>
<dbReference type="GO" id="GO:0005975">
    <property type="term" value="P:carbohydrate metabolic process"/>
    <property type="evidence" value="ECO:0007669"/>
    <property type="project" value="InterPro"/>
</dbReference>
<dbReference type="InterPro" id="IPR051398">
    <property type="entry name" value="Polysacch_Deacetylase"/>
</dbReference>
<dbReference type="PANTHER" id="PTHR34216:SF3">
    <property type="entry name" value="POLY-BETA-1,6-N-ACETYL-D-GLUCOSAMINE N-DEACETYLASE"/>
    <property type="match status" value="1"/>
</dbReference>
<evidence type="ECO:0000313" key="4">
    <source>
        <dbReference type="EMBL" id="MBL6449004.1"/>
    </source>
</evidence>
<reference evidence="4" key="1">
    <citation type="submission" date="2021-01" db="EMBL/GenBank/DDBJ databases">
        <title>Fulvivirga kasyanovii gen. nov., sp nov., a novel member of the phylum Bacteroidetes isolated from seawater in a mussel farm.</title>
        <authorList>
            <person name="Zhao L.-H."/>
            <person name="Wang Z.-J."/>
        </authorList>
    </citation>
    <scope>NUCLEOTIDE SEQUENCE</scope>
    <source>
        <strain evidence="4">29W222</strain>
    </source>
</reference>
<evidence type="ECO:0000256" key="2">
    <source>
        <dbReference type="ARBA" id="ARBA00022729"/>
    </source>
</evidence>
<keyword evidence="2" id="KW-0732">Signal</keyword>
<feature type="domain" description="NodB homology" evidence="3">
    <location>
        <begin position="95"/>
        <end position="355"/>
    </location>
</feature>
<evidence type="ECO:0000259" key="3">
    <source>
        <dbReference type="PROSITE" id="PS51677"/>
    </source>
</evidence>
<dbReference type="RefSeq" id="WP_202858539.1">
    <property type="nucleotide sequence ID" value="NZ_JAEUGD010000066.1"/>
</dbReference>
<evidence type="ECO:0000256" key="1">
    <source>
        <dbReference type="ARBA" id="ARBA00004613"/>
    </source>
</evidence>
<sequence>MRLMIMCTLLSMAISCNSRSKGKSTQEIYNNDSIERERSAVCFVYHRFGDSEYPSTNVSLEDFAAHLQYLQDNQFIVMTLSDAVKYLKSGGDNEKVAVITIDDGYNSFKSGGMPLLRKYGYPATLFVNTETVGGGDYLDWEELRQLSKEGVEIGNHSHSHAYFLNIPDRERIQQFIYDIEKAQGLLQKHLGIKPAVLAYPYGEYSPEMKDAAEQMGFVAATAQNSGVMSNHSDYFALPRFPMANAYAAINGFAEKVRMEPLSVKKEYPKSVLISENPPELEVNFINDQLNVGSLQCFVQGGSCEMQVIHKDPLSIKLKANAQLNKRRTLYTITAQSKNGQWHWYSHLWVKPEVKE</sequence>
<comment type="caution">
    <text evidence="4">The sequence shown here is derived from an EMBL/GenBank/DDBJ whole genome shotgun (WGS) entry which is preliminary data.</text>
</comment>
<dbReference type="GO" id="GO:0005576">
    <property type="term" value="C:extracellular region"/>
    <property type="evidence" value="ECO:0007669"/>
    <property type="project" value="UniProtKB-SubCell"/>
</dbReference>
<dbReference type="GO" id="GO:0016810">
    <property type="term" value="F:hydrolase activity, acting on carbon-nitrogen (but not peptide) bonds"/>
    <property type="evidence" value="ECO:0007669"/>
    <property type="project" value="InterPro"/>
</dbReference>
<protein>
    <submittedName>
        <fullName evidence="4">Polysaccharide deacetylase family protein</fullName>
    </submittedName>
</protein>
<name>A0A937FZF5_9BACT</name>
<dbReference type="PANTHER" id="PTHR34216">
    <property type="match status" value="1"/>
</dbReference>
<dbReference type="InterPro" id="IPR002509">
    <property type="entry name" value="NODB_dom"/>
</dbReference>
<dbReference type="PROSITE" id="PS51677">
    <property type="entry name" value="NODB"/>
    <property type="match status" value="1"/>
</dbReference>
<keyword evidence="5" id="KW-1185">Reference proteome</keyword>
<evidence type="ECO:0000313" key="5">
    <source>
        <dbReference type="Proteomes" id="UP000614216"/>
    </source>
</evidence>
<dbReference type="Gene3D" id="3.20.20.370">
    <property type="entry name" value="Glycoside hydrolase/deacetylase"/>
    <property type="match status" value="1"/>
</dbReference>